<dbReference type="InterPro" id="IPR013320">
    <property type="entry name" value="ConA-like_dom_sf"/>
</dbReference>
<dbReference type="Pfam" id="PF01828">
    <property type="entry name" value="Peptidase_A4"/>
    <property type="match status" value="1"/>
</dbReference>
<protein>
    <recommendedName>
        <fullName evidence="4">Peptidase A4 family protein</fullName>
    </recommendedName>
</protein>
<comment type="caution">
    <text evidence="2">The sequence shown here is derived from an EMBL/GenBank/DDBJ whole genome shotgun (WGS) entry which is preliminary data.</text>
</comment>
<dbReference type="EMBL" id="JAUSTP010000009">
    <property type="protein sequence ID" value="MDQ0189639.1"/>
    <property type="molecule type" value="Genomic_DNA"/>
</dbReference>
<reference evidence="2 3" key="1">
    <citation type="submission" date="2023-07" db="EMBL/GenBank/DDBJ databases">
        <title>Genomic Encyclopedia of Type Strains, Phase IV (KMG-IV): sequencing the most valuable type-strain genomes for metagenomic binning, comparative biology and taxonomic classification.</title>
        <authorList>
            <person name="Goeker M."/>
        </authorList>
    </citation>
    <scope>NUCLEOTIDE SEQUENCE [LARGE SCALE GENOMIC DNA]</scope>
    <source>
        <strain evidence="2 3">DSM 4006</strain>
    </source>
</reference>
<feature type="region of interest" description="Disordered" evidence="1">
    <location>
        <begin position="233"/>
        <end position="291"/>
    </location>
</feature>
<dbReference type="Gene3D" id="2.60.120.700">
    <property type="entry name" value="Peptidase G1"/>
    <property type="match status" value="1"/>
</dbReference>
<evidence type="ECO:0000313" key="3">
    <source>
        <dbReference type="Proteomes" id="UP001232973"/>
    </source>
</evidence>
<dbReference type="RefSeq" id="WP_274454572.1">
    <property type="nucleotide sequence ID" value="NZ_CP067097.1"/>
</dbReference>
<dbReference type="PANTHER" id="PTHR37536">
    <property type="entry name" value="PUTATIVE (AFU_ORTHOLOGUE AFUA_3G02970)-RELATED"/>
    <property type="match status" value="1"/>
</dbReference>
<proteinExistence type="predicted"/>
<keyword evidence="3" id="KW-1185">Reference proteome</keyword>
<dbReference type="PANTHER" id="PTHR37536:SF1">
    <property type="entry name" value="ASPERGILLOPEPSIN, PUTAITVE (AFU_ORTHOLOGUE AFUA_7G01200)"/>
    <property type="match status" value="1"/>
</dbReference>
<gene>
    <name evidence="2" type="ORF">J2S03_001484</name>
</gene>
<feature type="compositionally biased region" description="Polar residues" evidence="1">
    <location>
        <begin position="240"/>
        <end position="271"/>
    </location>
</feature>
<sequence length="291" mass="30897">MSQSSSGASLKAFIQYLAIEVIVMKRGSKAAGIVLSTMGLGVLLCPSLPTQAAPLISNAPMIRGHLTTGSNASSSSKTHNLGWESTNWSGYVLSGGTYNSITGYWVVPTVQSSKSATYSSSWIGIDGYNDSDLIQTGTEQDYYNGSAHYGAWWEILPAAETPISMTVEPGDEMYADIQNEGNGQWLIEIKDITRNETFSTTQAYSGPQSSAEWIQERPMVGNRLSTLANYGETTFDPASVNGSNPGFTSSESGAMVNNSGTQIISYPSNPDSDTDGFNVAYGSTQPAPPAS</sequence>
<dbReference type="Proteomes" id="UP001232973">
    <property type="component" value="Unassembled WGS sequence"/>
</dbReference>
<evidence type="ECO:0000313" key="2">
    <source>
        <dbReference type="EMBL" id="MDQ0189639.1"/>
    </source>
</evidence>
<dbReference type="InterPro" id="IPR038656">
    <property type="entry name" value="Peptidase_G1_sf"/>
</dbReference>
<dbReference type="InterPro" id="IPR000250">
    <property type="entry name" value="Peptidase_G1"/>
</dbReference>
<dbReference type="SUPFAM" id="SSF49899">
    <property type="entry name" value="Concanavalin A-like lectins/glucanases"/>
    <property type="match status" value="1"/>
</dbReference>
<organism evidence="2 3">
    <name type="scientific">Alicyclobacillus cycloheptanicus</name>
    <dbReference type="NCBI Taxonomy" id="1457"/>
    <lineage>
        <taxon>Bacteria</taxon>
        <taxon>Bacillati</taxon>
        <taxon>Bacillota</taxon>
        <taxon>Bacilli</taxon>
        <taxon>Bacillales</taxon>
        <taxon>Alicyclobacillaceae</taxon>
        <taxon>Alicyclobacillus</taxon>
    </lineage>
</organism>
<evidence type="ECO:0000256" key="1">
    <source>
        <dbReference type="SAM" id="MobiDB-lite"/>
    </source>
</evidence>
<name>A0ABT9XH62_9BACL</name>
<dbReference type="CDD" id="cd13426">
    <property type="entry name" value="Peptidase_G1"/>
    <property type="match status" value="1"/>
</dbReference>
<accession>A0ABT9XH62</accession>
<evidence type="ECO:0008006" key="4">
    <source>
        <dbReference type="Google" id="ProtNLM"/>
    </source>
</evidence>